<accession>A0A239HK84</accession>
<keyword evidence="2" id="KW-1185">Reference proteome</keyword>
<proteinExistence type="predicted"/>
<dbReference type="Gene3D" id="2.60.120.1130">
    <property type="match status" value="1"/>
</dbReference>
<protein>
    <submittedName>
        <fullName evidence="1">Uncharacterized protein</fullName>
    </submittedName>
</protein>
<dbReference type="EMBL" id="FZPD01000002">
    <property type="protein sequence ID" value="SNS81541.1"/>
    <property type="molecule type" value="Genomic_DNA"/>
</dbReference>
<name>A0A239HK84_EKHLU</name>
<dbReference type="Proteomes" id="UP000198393">
    <property type="component" value="Unassembled WGS sequence"/>
</dbReference>
<evidence type="ECO:0000313" key="1">
    <source>
        <dbReference type="EMBL" id="SNS81541.1"/>
    </source>
</evidence>
<dbReference type="OrthoDB" id="8595007at2"/>
<evidence type="ECO:0000313" key="2">
    <source>
        <dbReference type="Proteomes" id="UP000198393"/>
    </source>
</evidence>
<organism evidence="1 2">
    <name type="scientific">Ekhidna lutea</name>
    <dbReference type="NCBI Taxonomy" id="447679"/>
    <lineage>
        <taxon>Bacteria</taxon>
        <taxon>Pseudomonadati</taxon>
        <taxon>Bacteroidota</taxon>
        <taxon>Cytophagia</taxon>
        <taxon>Cytophagales</taxon>
        <taxon>Reichenbachiellaceae</taxon>
        <taxon>Ekhidna</taxon>
    </lineage>
</organism>
<dbReference type="AlphaFoldDB" id="A0A239HK84"/>
<dbReference type="Gene3D" id="2.60.40.3140">
    <property type="match status" value="1"/>
</dbReference>
<dbReference type="Gene3D" id="3.10.620.30">
    <property type="match status" value="1"/>
</dbReference>
<dbReference type="RefSeq" id="WP_089356092.1">
    <property type="nucleotide sequence ID" value="NZ_FZPD01000002.1"/>
</dbReference>
<gene>
    <name evidence="1" type="ORF">SAMN05421640_1352</name>
</gene>
<reference evidence="1 2" key="1">
    <citation type="submission" date="2017-06" db="EMBL/GenBank/DDBJ databases">
        <authorList>
            <person name="Kim H.J."/>
            <person name="Triplett B.A."/>
        </authorList>
    </citation>
    <scope>NUCLEOTIDE SEQUENCE [LARGE SCALE GENOMIC DNA]</scope>
    <source>
        <strain evidence="1 2">DSM 19307</strain>
    </source>
</reference>
<sequence length="628" mass="71887">MSRILISFVFAGIFFSSLGQYDLSALEDSLIQNANEVIVFDSTLFSVKDINESKLVRKYKVIILKDPLNQGKDLYLHQDQFKNVEFVNVTVRSLNGSVREKLKLKDFNDVSLKGYSMASDSRLLYRNIIENDLPYEIEVDYEVTYSGSMFYPKWQPQDEDVAVISAAFTVESELPNSFRFKSFNVDPEVVEEGKKVHWQVTNLKPYKTEYYTYDDEYYGPVVYTAPNQFQMDFIEGNMDSWTSFGDWISRLNAGKDDLDSAVLNEIQSLIPGDASEHEKVKIVYDYLQERTRYVSIQLGIGGWQPFSSNFVHTNGYGDCKALSFYTKSLLERVGVDSYYTLINAGKNASDTKKDFPMSKFNHAILTVPMANDTVWLECTSQTNPFGYMGSFTSDRNALLIKEQGSEIIRTKKYAPAESKKVSKYQIKLNPDGIVAIELNRVYTGLMIEENRFDDFSVADDQDQIDWFVDRSDWSSMNLEDIKFEPPTNEIVPEGKLSATFQLNNAVKKAGKRLFVPLRGFLNSDDLIVDRSTKQYPFEIGYGKTYLDSLIFEVPVGYHLESNYRDMNMKGEYGSLDFSVIKDGEKVIMVRKLVINAGLHDPSKYADFQGFVSDVKKTEVRQLVFVNKT</sequence>